<gene>
    <name evidence="2" type="ORF">EDC65_1552</name>
</gene>
<keyword evidence="1" id="KW-0472">Membrane</keyword>
<comment type="caution">
    <text evidence="2">The sequence shown here is derived from an EMBL/GenBank/DDBJ whole genome shotgun (WGS) entry which is preliminary data.</text>
</comment>
<reference evidence="2 3" key="1">
    <citation type="submission" date="2018-11" db="EMBL/GenBank/DDBJ databases">
        <title>Genomic Encyclopedia of Type Strains, Phase IV (KMG-IV): sequencing the most valuable type-strain genomes for metagenomic binning, comparative biology and taxonomic classification.</title>
        <authorList>
            <person name="Goeker M."/>
        </authorList>
    </citation>
    <scope>NUCLEOTIDE SEQUENCE [LARGE SCALE GENOMIC DNA]</scope>
    <source>
        <strain evidence="2 3">DSM 5900</strain>
    </source>
</reference>
<name>A0A3N1MF12_9PROT</name>
<keyword evidence="1" id="KW-1133">Transmembrane helix</keyword>
<accession>A0A3N1MF12</accession>
<evidence type="ECO:0000313" key="2">
    <source>
        <dbReference type="EMBL" id="ROP99765.1"/>
    </source>
</evidence>
<keyword evidence="1" id="KW-0812">Transmembrane</keyword>
<evidence type="ECO:0000313" key="3">
    <source>
        <dbReference type="Proteomes" id="UP000278222"/>
    </source>
</evidence>
<organism evidence="2 3">
    <name type="scientific">Stella humosa</name>
    <dbReference type="NCBI Taxonomy" id="94"/>
    <lineage>
        <taxon>Bacteria</taxon>
        <taxon>Pseudomonadati</taxon>
        <taxon>Pseudomonadota</taxon>
        <taxon>Alphaproteobacteria</taxon>
        <taxon>Rhodospirillales</taxon>
        <taxon>Stellaceae</taxon>
        <taxon>Stella</taxon>
    </lineage>
</organism>
<dbReference type="AlphaFoldDB" id="A0A3N1MF12"/>
<dbReference type="EMBL" id="RJKX01000013">
    <property type="protein sequence ID" value="ROP99765.1"/>
    <property type="molecule type" value="Genomic_DNA"/>
</dbReference>
<evidence type="ECO:0000256" key="1">
    <source>
        <dbReference type="SAM" id="Phobius"/>
    </source>
</evidence>
<dbReference type="RefSeq" id="WP_123689118.1">
    <property type="nucleotide sequence ID" value="NZ_AP019700.1"/>
</dbReference>
<protein>
    <submittedName>
        <fullName evidence="2">Uncharacterized protein</fullName>
    </submittedName>
</protein>
<dbReference type="Proteomes" id="UP000278222">
    <property type="component" value="Unassembled WGS sequence"/>
</dbReference>
<proteinExistence type="predicted"/>
<feature type="transmembrane region" description="Helical" evidence="1">
    <location>
        <begin position="6"/>
        <end position="27"/>
    </location>
</feature>
<keyword evidence="3" id="KW-1185">Reference proteome</keyword>
<sequence length="91" mass="9059">MTALKALVVGMGLAILGMIVLIGFTAAKRFGGGNDSGPAREYRLGLPAGAAILSAVPGDGQLALTLRLADGATRVTVIDLATGRAIANVTP</sequence>